<dbReference type="InterPro" id="IPR000847">
    <property type="entry name" value="LysR_HTH_N"/>
</dbReference>
<dbReference type="GO" id="GO:0003700">
    <property type="term" value="F:DNA-binding transcription factor activity"/>
    <property type="evidence" value="ECO:0007669"/>
    <property type="project" value="InterPro"/>
</dbReference>
<keyword evidence="7" id="KW-1185">Reference proteome</keyword>
<dbReference type="Gene3D" id="3.40.190.290">
    <property type="match status" value="1"/>
</dbReference>
<dbReference type="Gene3D" id="1.10.10.10">
    <property type="entry name" value="Winged helix-like DNA-binding domain superfamily/Winged helix DNA-binding domain"/>
    <property type="match status" value="1"/>
</dbReference>
<dbReference type="AlphaFoldDB" id="A0A7X0PKI4"/>
<dbReference type="InterPro" id="IPR058163">
    <property type="entry name" value="LysR-type_TF_proteobact-type"/>
</dbReference>
<dbReference type="PROSITE" id="PS50931">
    <property type="entry name" value="HTH_LYSR"/>
    <property type="match status" value="1"/>
</dbReference>
<dbReference type="SUPFAM" id="SSF46785">
    <property type="entry name" value="Winged helix' DNA-binding domain"/>
    <property type="match status" value="1"/>
</dbReference>
<dbReference type="PRINTS" id="PR00039">
    <property type="entry name" value="HTHLYSR"/>
</dbReference>
<dbReference type="InterPro" id="IPR036388">
    <property type="entry name" value="WH-like_DNA-bd_sf"/>
</dbReference>
<gene>
    <name evidence="6" type="ORF">HNP48_006174</name>
</gene>
<dbReference type="Pfam" id="PF00126">
    <property type="entry name" value="HTH_1"/>
    <property type="match status" value="1"/>
</dbReference>
<name>A0A7X0PKI4_9BURK</name>
<dbReference type="PANTHER" id="PTHR30537:SF5">
    <property type="entry name" value="HTH-TYPE TRANSCRIPTIONAL ACTIVATOR TTDR-RELATED"/>
    <property type="match status" value="1"/>
</dbReference>
<evidence type="ECO:0000313" key="7">
    <source>
        <dbReference type="Proteomes" id="UP000575083"/>
    </source>
</evidence>
<dbReference type="PANTHER" id="PTHR30537">
    <property type="entry name" value="HTH-TYPE TRANSCRIPTIONAL REGULATOR"/>
    <property type="match status" value="1"/>
</dbReference>
<dbReference type="GO" id="GO:0006351">
    <property type="term" value="P:DNA-templated transcription"/>
    <property type="evidence" value="ECO:0007669"/>
    <property type="project" value="TreeGrafter"/>
</dbReference>
<sequence length="299" mass="32711">MDGFSDLRFFALLMKEGSLAAAAQQMGITPPAVSRRLAQLEHRLGVRLLHRTTRRIHLTPEGETYLLDGARILGDLEALERTVAGARSSPRGLIKLAATLGFGRVHIAPALSAFARAYPEVEVQLHLTDRPVNLVEQGFDAAVRFGDLPDSRLTARRLMANQRVLCASPAYLAQAGEPAQPADLLAHQCIVIRESDETYGTWHLHQGERQETIKVRGMLSTNDGAAATTWALDGHGVLMRSHWDVAAYLESGRLVPVLPGWALPAADVTLVYPTKSDLSAKTRALADFLVDWFGGRRRA</sequence>
<dbReference type="FunFam" id="1.10.10.10:FF:000001">
    <property type="entry name" value="LysR family transcriptional regulator"/>
    <property type="match status" value="1"/>
</dbReference>
<evidence type="ECO:0000256" key="2">
    <source>
        <dbReference type="ARBA" id="ARBA00023015"/>
    </source>
</evidence>
<dbReference type="GO" id="GO:0043565">
    <property type="term" value="F:sequence-specific DNA binding"/>
    <property type="evidence" value="ECO:0007669"/>
    <property type="project" value="TreeGrafter"/>
</dbReference>
<evidence type="ECO:0000256" key="4">
    <source>
        <dbReference type="ARBA" id="ARBA00023163"/>
    </source>
</evidence>
<reference evidence="6 7" key="1">
    <citation type="submission" date="2020-08" db="EMBL/GenBank/DDBJ databases">
        <title>Functional genomics of gut bacteria from endangered species of beetles.</title>
        <authorList>
            <person name="Carlos-Shanley C."/>
        </authorList>
    </citation>
    <scope>NUCLEOTIDE SEQUENCE [LARGE SCALE GENOMIC DNA]</scope>
    <source>
        <strain evidence="6 7">S00198</strain>
    </source>
</reference>
<accession>A0A7X0PKI4</accession>
<dbReference type="InterPro" id="IPR005119">
    <property type="entry name" value="LysR_subst-bd"/>
</dbReference>
<dbReference type="FunFam" id="3.40.190.290:FF:000001">
    <property type="entry name" value="Transcriptional regulator, LysR family"/>
    <property type="match status" value="1"/>
</dbReference>
<keyword evidence="4" id="KW-0804">Transcription</keyword>
<keyword evidence="2" id="KW-0805">Transcription regulation</keyword>
<evidence type="ECO:0000313" key="6">
    <source>
        <dbReference type="EMBL" id="MBB6563454.1"/>
    </source>
</evidence>
<protein>
    <submittedName>
        <fullName evidence="6">DNA-binding transcriptional LysR family regulator</fullName>
    </submittedName>
</protein>
<proteinExistence type="inferred from homology"/>
<comment type="similarity">
    <text evidence="1">Belongs to the LysR transcriptional regulatory family.</text>
</comment>
<keyword evidence="3 6" id="KW-0238">DNA-binding</keyword>
<evidence type="ECO:0000256" key="1">
    <source>
        <dbReference type="ARBA" id="ARBA00009437"/>
    </source>
</evidence>
<dbReference type="SUPFAM" id="SSF53850">
    <property type="entry name" value="Periplasmic binding protein-like II"/>
    <property type="match status" value="1"/>
</dbReference>
<dbReference type="EMBL" id="JACHLK010000019">
    <property type="protein sequence ID" value="MBB6563454.1"/>
    <property type="molecule type" value="Genomic_DNA"/>
</dbReference>
<comment type="caution">
    <text evidence="6">The sequence shown here is derived from an EMBL/GenBank/DDBJ whole genome shotgun (WGS) entry which is preliminary data.</text>
</comment>
<dbReference type="InterPro" id="IPR036390">
    <property type="entry name" value="WH_DNA-bd_sf"/>
</dbReference>
<evidence type="ECO:0000259" key="5">
    <source>
        <dbReference type="PROSITE" id="PS50931"/>
    </source>
</evidence>
<dbReference type="CDD" id="cd08479">
    <property type="entry name" value="PBP2_CrgA_like_9"/>
    <property type="match status" value="1"/>
</dbReference>
<dbReference type="RefSeq" id="WP_184864511.1">
    <property type="nucleotide sequence ID" value="NZ_JACHLK010000019.1"/>
</dbReference>
<feature type="domain" description="HTH lysR-type" evidence="5">
    <location>
        <begin position="1"/>
        <end position="59"/>
    </location>
</feature>
<dbReference type="Pfam" id="PF03466">
    <property type="entry name" value="LysR_substrate"/>
    <property type="match status" value="1"/>
</dbReference>
<organism evidence="6 7">
    <name type="scientific">Acidovorax soli</name>
    <dbReference type="NCBI Taxonomy" id="592050"/>
    <lineage>
        <taxon>Bacteria</taxon>
        <taxon>Pseudomonadati</taxon>
        <taxon>Pseudomonadota</taxon>
        <taxon>Betaproteobacteria</taxon>
        <taxon>Burkholderiales</taxon>
        <taxon>Comamonadaceae</taxon>
        <taxon>Acidovorax</taxon>
    </lineage>
</organism>
<evidence type="ECO:0000256" key="3">
    <source>
        <dbReference type="ARBA" id="ARBA00023125"/>
    </source>
</evidence>
<dbReference type="Proteomes" id="UP000575083">
    <property type="component" value="Unassembled WGS sequence"/>
</dbReference>